<organism evidence="2 6">
    <name type="scientific">Limosilactobacillus mucosae</name>
    <name type="common">Lactobacillus mucosae</name>
    <dbReference type="NCBI Taxonomy" id="97478"/>
    <lineage>
        <taxon>Bacteria</taxon>
        <taxon>Bacillati</taxon>
        <taxon>Bacillota</taxon>
        <taxon>Bacilli</taxon>
        <taxon>Lactobacillales</taxon>
        <taxon>Lactobacillaceae</taxon>
        <taxon>Limosilactobacillus</taxon>
    </lineage>
</organism>
<dbReference type="GeneID" id="57113521"/>
<dbReference type="EMBL" id="CABFNH010000002">
    <property type="protein sequence ID" value="VTZ88239.1"/>
    <property type="molecule type" value="Genomic_DNA"/>
</dbReference>
<keyword evidence="1" id="KW-0472">Membrane</keyword>
<reference evidence="3" key="4">
    <citation type="submission" date="2023-01" db="EMBL/GenBank/DDBJ databases">
        <title>Genome analysis of 13 Lactobacillus isolated from gut of wild boar.</title>
        <authorList>
            <person name="Papp P."/>
            <person name="Libisch B."/>
            <person name="Nagy T."/>
            <person name="Olasz F."/>
        </authorList>
    </citation>
    <scope>NUCLEOTIDE SEQUENCE</scope>
    <source>
        <strain evidence="3">F108</strain>
    </source>
</reference>
<dbReference type="EMBL" id="JAQOND010000030">
    <property type="protein sequence ID" value="MDC2828156.1"/>
    <property type="molecule type" value="Genomic_DNA"/>
</dbReference>
<keyword evidence="1" id="KW-1133">Transmembrane helix</keyword>
<reference evidence="2 6" key="1">
    <citation type="submission" date="2014-09" db="EMBL/GenBank/DDBJ databases">
        <title>Lactobacillus mucosae CRL573 Genome Sequencing.</title>
        <authorList>
            <person name="Bleckwedel J."/>
            <person name="Teran L.C."/>
            <person name="Bonacina J."/>
            <person name="Saavedra L."/>
            <person name="Mozzi F.B."/>
            <person name="Raya R.R."/>
        </authorList>
    </citation>
    <scope>NUCLEOTIDE SEQUENCE [LARGE SCALE GENOMIC DNA]</scope>
    <source>
        <strain evidence="2 6">CRL573</strain>
    </source>
</reference>
<evidence type="ECO:0000313" key="2">
    <source>
        <dbReference type="EMBL" id="KGL66132.1"/>
    </source>
</evidence>
<protein>
    <submittedName>
        <fullName evidence="2">Uncharacterized protein</fullName>
    </submittedName>
</protein>
<feature type="transmembrane region" description="Helical" evidence="1">
    <location>
        <begin position="12"/>
        <end position="32"/>
    </location>
</feature>
<dbReference type="Proteomes" id="UP000030001">
    <property type="component" value="Unassembled WGS sequence"/>
</dbReference>
<evidence type="ECO:0000313" key="6">
    <source>
        <dbReference type="Proteomes" id="UP000030001"/>
    </source>
</evidence>
<gene>
    <name evidence="4" type="ORF">LM011_05215</name>
    <name evidence="5" type="ORF">LMUP508_00175</name>
    <name evidence="2" type="ORF">LX03_10965</name>
    <name evidence="3" type="ORF">PO158_07645</name>
</gene>
<evidence type="ECO:0000313" key="3">
    <source>
        <dbReference type="EMBL" id="MDC2828156.1"/>
    </source>
</evidence>
<evidence type="ECO:0000256" key="1">
    <source>
        <dbReference type="SAM" id="Phobius"/>
    </source>
</evidence>
<dbReference type="EMBL" id="CP062966">
    <property type="protein sequence ID" value="QOL70540.1"/>
    <property type="molecule type" value="Genomic_DNA"/>
</dbReference>
<dbReference type="Proteomes" id="UP001218021">
    <property type="component" value="Unassembled WGS sequence"/>
</dbReference>
<name>A0A099Y9L7_LIMMU</name>
<dbReference type="EMBL" id="JROC01000038">
    <property type="protein sequence ID" value="KGL66132.1"/>
    <property type="molecule type" value="Genomic_DNA"/>
</dbReference>
<evidence type="ECO:0000313" key="4">
    <source>
        <dbReference type="EMBL" id="QOL70540.1"/>
    </source>
</evidence>
<evidence type="ECO:0000313" key="7">
    <source>
        <dbReference type="Proteomes" id="UP000365705"/>
    </source>
</evidence>
<dbReference type="AlphaFoldDB" id="A0A099Y9L7"/>
<proteinExistence type="predicted"/>
<feature type="transmembrane region" description="Helical" evidence="1">
    <location>
        <begin position="44"/>
        <end position="71"/>
    </location>
</feature>
<evidence type="ECO:0000313" key="8">
    <source>
        <dbReference type="Proteomes" id="UP000593929"/>
    </source>
</evidence>
<reference evidence="4 8" key="3">
    <citation type="submission" date="2020-10" db="EMBL/GenBank/DDBJ databases">
        <title>Genome sequencing of Lactobacillus mucosae KCTC 21011.</title>
        <authorList>
            <person name="Kim J."/>
        </authorList>
    </citation>
    <scope>NUCLEOTIDE SEQUENCE [LARGE SCALE GENOMIC DNA]</scope>
    <source>
        <strain evidence="4 8">LM011</strain>
    </source>
</reference>
<dbReference type="Proteomes" id="UP000593929">
    <property type="component" value="Chromosome"/>
</dbReference>
<dbReference type="RefSeq" id="WP_006500359.1">
    <property type="nucleotide sequence ID" value="NZ_CABFNH010000002.1"/>
</dbReference>
<sequence length="77" mass="8064">MFVAVAALNQAALFGALIVFAVMGLGSLFVVLKDVQDNLPQTAPWVATTINISCLFVECVGIVIAISVLVLGARLVF</sequence>
<accession>A0A099Y9L7</accession>
<reference evidence="5 7" key="2">
    <citation type="submission" date="2019-06" db="EMBL/GenBank/DDBJ databases">
        <authorList>
            <person name="Rodrigo-Torres L."/>
            <person name="Arahal R. D."/>
            <person name="Lucena T."/>
        </authorList>
    </citation>
    <scope>NUCLEOTIDE SEQUENCE [LARGE SCALE GENOMIC DNA]</scope>
    <source>
        <strain evidence="5 7">INIA P508</strain>
    </source>
</reference>
<evidence type="ECO:0000313" key="5">
    <source>
        <dbReference type="EMBL" id="VTZ88239.1"/>
    </source>
</evidence>
<keyword evidence="1" id="KW-0812">Transmembrane</keyword>
<dbReference type="Proteomes" id="UP000365705">
    <property type="component" value="Unassembled WGS sequence"/>
</dbReference>